<dbReference type="SUPFAM" id="SSF53098">
    <property type="entry name" value="Ribonuclease H-like"/>
    <property type="match status" value="1"/>
</dbReference>
<dbReference type="InterPro" id="IPR036397">
    <property type="entry name" value="RNaseH_sf"/>
</dbReference>
<gene>
    <name evidence="2" type="ORF">T07_6352</name>
</gene>
<dbReference type="Gene3D" id="3.30.420.10">
    <property type="entry name" value="Ribonuclease H-like superfamily/Ribonuclease H"/>
    <property type="match status" value="1"/>
</dbReference>
<keyword evidence="3" id="KW-1185">Reference proteome</keyword>
<dbReference type="Proteomes" id="UP000054630">
    <property type="component" value="Unassembled WGS sequence"/>
</dbReference>
<reference evidence="2 3" key="1">
    <citation type="submission" date="2015-01" db="EMBL/GenBank/DDBJ databases">
        <title>Evolution of Trichinella species and genotypes.</title>
        <authorList>
            <person name="Korhonen P.K."/>
            <person name="Edoardo P."/>
            <person name="Giuseppe L.R."/>
            <person name="Gasser R.B."/>
        </authorList>
    </citation>
    <scope>NUCLEOTIDE SEQUENCE [LARGE SCALE GENOMIC DNA]</scope>
    <source>
        <strain evidence="2">ISS37</strain>
    </source>
</reference>
<evidence type="ECO:0000313" key="3">
    <source>
        <dbReference type="Proteomes" id="UP000054630"/>
    </source>
</evidence>
<dbReference type="GO" id="GO:0003676">
    <property type="term" value="F:nucleic acid binding"/>
    <property type="evidence" value="ECO:0007669"/>
    <property type="project" value="InterPro"/>
</dbReference>
<comment type="caution">
    <text evidence="2">The sequence shown here is derived from an EMBL/GenBank/DDBJ whole genome shotgun (WGS) entry which is preliminary data.</text>
</comment>
<dbReference type="InterPro" id="IPR040676">
    <property type="entry name" value="DUF5641"/>
</dbReference>
<sequence>MEKLLRVTAYCLRWVDQLRKPRGERRGSILSLLELQDAEKRLMREVQAGAFPIDRIEAGSMELPKSNPIAFLCPFVDMEGLLRVGGRLTNAGLPLCHKHRCCFPATERSRRSSCDEPTSPSCTRTLAALRRRYWVIRGRQAVKRCIRACIICRWQDGRPFCPLMSELPVARVEPTFPFCQVGLDFAGPFLVRGEDCGVKKVYICLFTCMITRAVYLEIVANMTTTSFLAALRRFIARRGTPTVIQSDNFRTFKQTDAFIRSLFVGKHAEKFRNELVCSEDTPLKELPGAADTGRGLFDLACFFEELCTTLCELEARINNRLLTLLSEDPWNCAPLTPAQFLIGRELAALPTSTQETSRLAGARQLRGRKRWTEEYVVSLNVRSKWKKISRQVEVDDLVLVTADTVPRNR</sequence>
<dbReference type="STRING" id="6336.A0A0V0SF22"/>
<proteinExistence type="predicted"/>
<dbReference type="InterPro" id="IPR012337">
    <property type="entry name" value="RNaseH-like_sf"/>
</dbReference>
<dbReference type="EMBL" id="JYDL01000012">
    <property type="protein sequence ID" value="KRX25298.1"/>
    <property type="molecule type" value="Genomic_DNA"/>
</dbReference>
<organism evidence="2 3">
    <name type="scientific">Trichinella nelsoni</name>
    <dbReference type="NCBI Taxonomy" id="6336"/>
    <lineage>
        <taxon>Eukaryota</taxon>
        <taxon>Metazoa</taxon>
        <taxon>Ecdysozoa</taxon>
        <taxon>Nematoda</taxon>
        <taxon>Enoplea</taxon>
        <taxon>Dorylaimia</taxon>
        <taxon>Trichinellida</taxon>
        <taxon>Trichinellidae</taxon>
        <taxon>Trichinella</taxon>
    </lineage>
</organism>
<dbReference type="PANTHER" id="PTHR47331">
    <property type="entry name" value="PHD-TYPE DOMAIN-CONTAINING PROTEIN"/>
    <property type="match status" value="1"/>
</dbReference>
<accession>A0A0V0SF22</accession>
<evidence type="ECO:0000259" key="1">
    <source>
        <dbReference type="Pfam" id="PF18701"/>
    </source>
</evidence>
<dbReference type="PANTHER" id="PTHR47331:SF2">
    <property type="match status" value="1"/>
</dbReference>
<dbReference type="Pfam" id="PF18701">
    <property type="entry name" value="DUF5641"/>
    <property type="match status" value="1"/>
</dbReference>
<dbReference type="OrthoDB" id="8019190at2759"/>
<dbReference type="AlphaFoldDB" id="A0A0V0SF22"/>
<evidence type="ECO:0000313" key="2">
    <source>
        <dbReference type="EMBL" id="KRX25298.1"/>
    </source>
</evidence>
<feature type="domain" description="DUF5641" evidence="1">
    <location>
        <begin position="369"/>
        <end position="408"/>
    </location>
</feature>
<protein>
    <recommendedName>
        <fullName evidence="1">DUF5641 domain-containing protein</fullName>
    </recommendedName>
</protein>
<name>A0A0V0SF22_9BILA</name>